<dbReference type="OrthoDB" id="10261669at2759"/>
<dbReference type="PANTHER" id="PTHR33317">
    <property type="entry name" value="POLYNUCLEOTIDYL TRANSFERASE, RIBONUCLEASE H-LIKE SUPERFAMILY PROTEIN"/>
    <property type="match status" value="1"/>
</dbReference>
<dbReference type="InterPro" id="IPR037027">
    <property type="entry name" value="YqgF/RNaseH-like_dom_sf"/>
</dbReference>
<keyword evidence="2" id="KW-1185">Reference proteome</keyword>
<dbReference type="Gene3D" id="3.30.420.140">
    <property type="entry name" value="YqgF/RNase H-like domain"/>
    <property type="match status" value="1"/>
</dbReference>
<reference evidence="2" key="1">
    <citation type="journal article" date="2019" name="Gigascience">
        <title>De novo genome assembly of the endangered Acer yangbiense, a plant species with extremely small populations endemic to Yunnan Province, China.</title>
        <authorList>
            <person name="Yang J."/>
            <person name="Wariss H.M."/>
            <person name="Tao L."/>
            <person name="Zhang R."/>
            <person name="Yun Q."/>
            <person name="Hollingsworth P."/>
            <person name="Dao Z."/>
            <person name="Luo G."/>
            <person name="Guo H."/>
            <person name="Ma Y."/>
            <person name="Sun W."/>
        </authorList>
    </citation>
    <scope>NUCLEOTIDE SEQUENCE [LARGE SCALE GENOMIC DNA]</scope>
    <source>
        <strain evidence="2">cv. Malutang</strain>
    </source>
</reference>
<evidence type="ECO:0000313" key="2">
    <source>
        <dbReference type="Proteomes" id="UP000323000"/>
    </source>
</evidence>
<evidence type="ECO:0008006" key="3">
    <source>
        <dbReference type="Google" id="ProtNLM"/>
    </source>
</evidence>
<dbReference type="AlphaFoldDB" id="A0A5C7HKQ1"/>
<dbReference type="InterPro" id="IPR012337">
    <property type="entry name" value="RNaseH-like_sf"/>
</dbReference>
<dbReference type="SUPFAM" id="SSF53098">
    <property type="entry name" value="Ribonuclease H-like"/>
    <property type="match status" value="1"/>
</dbReference>
<protein>
    <recommendedName>
        <fullName evidence="3">YqgF/RNase H-like domain-containing protein</fullName>
    </recommendedName>
</protein>
<proteinExistence type="predicted"/>
<gene>
    <name evidence="1" type="ORF">EZV62_018712</name>
</gene>
<dbReference type="PANTHER" id="PTHR33317:SF1">
    <property type="entry name" value="POLYNUCLEOTIDYL TRANSFERASE, RIBONUCLEASE H-LIKE SUPERFAMILY PROTEIN"/>
    <property type="match status" value="1"/>
</dbReference>
<name>A0A5C7HKQ1_9ROSI</name>
<comment type="caution">
    <text evidence="1">The sequence shown here is derived from an EMBL/GenBank/DDBJ whole genome shotgun (WGS) entry which is preliminary data.</text>
</comment>
<accession>A0A5C7HKQ1</accession>
<dbReference type="Proteomes" id="UP000323000">
    <property type="component" value="Chromosome 8"/>
</dbReference>
<sequence length="148" mass="16959">MKYLNPLSLFIEVPKTKSFERKSLLGLQLTEKYVDLAVSDSNNKVAVPLSSLNRQAIDFYLMADKLQILISKHNLMGIVVGNPSRRTLEKINHMEFQLKHNLEFMIEHLNLPQDKSKEIIDRCIAAHMLQGYLDCSNMVTTISSECFC</sequence>
<organism evidence="1 2">
    <name type="scientific">Acer yangbiense</name>
    <dbReference type="NCBI Taxonomy" id="1000413"/>
    <lineage>
        <taxon>Eukaryota</taxon>
        <taxon>Viridiplantae</taxon>
        <taxon>Streptophyta</taxon>
        <taxon>Embryophyta</taxon>
        <taxon>Tracheophyta</taxon>
        <taxon>Spermatophyta</taxon>
        <taxon>Magnoliopsida</taxon>
        <taxon>eudicotyledons</taxon>
        <taxon>Gunneridae</taxon>
        <taxon>Pentapetalae</taxon>
        <taxon>rosids</taxon>
        <taxon>malvids</taxon>
        <taxon>Sapindales</taxon>
        <taxon>Sapindaceae</taxon>
        <taxon>Hippocastanoideae</taxon>
        <taxon>Acereae</taxon>
        <taxon>Acer</taxon>
    </lineage>
</organism>
<dbReference type="InterPro" id="IPR005227">
    <property type="entry name" value="YqgF"/>
</dbReference>
<dbReference type="EMBL" id="VAHF01000008">
    <property type="protein sequence ID" value="TXG57399.1"/>
    <property type="molecule type" value="Genomic_DNA"/>
</dbReference>
<evidence type="ECO:0000313" key="1">
    <source>
        <dbReference type="EMBL" id="TXG57399.1"/>
    </source>
</evidence>
<dbReference type="GO" id="GO:0000967">
    <property type="term" value="P:rRNA 5'-end processing"/>
    <property type="evidence" value="ECO:0007669"/>
    <property type="project" value="TreeGrafter"/>
</dbReference>